<dbReference type="SUPFAM" id="SSF56645">
    <property type="entry name" value="Acyl-CoA dehydrogenase NM domain-like"/>
    <property type="match status" value="1"/>
</dbReference>
<dbReference type="Gene3D" id="1.20.140.10">
    <property type="entry name" value="Butyryl-CoA Dehydrogenase, subunit A, domain 3"/>
    <property type="match status" value="1"/>
</dbReference>
<dbReference type="Gene3D" id="1.10.540.10">
    <property type="entry name" value="Acyl-CoA dehydrogenase/oxidase, N-terminal domain"/>
    <property type="match status" value="1"/>
</dbReference>
<gene>
    <name evidence="8" type="ORF">RM609_10020</name>
</gene>
<dbReference type="SUPFAM" id="SSF47203">
    <property type="entry name" value="Acyl-CoA dehydrogenase C-terminal domain-like"/>
    <property type="match status" value="1"/>
</dbReference>
<dbReference type="PANTHER" id="PTHR43884">
    <property type="entry name" value="ACYL-COA DEHYDROGENASE"/>
    <property type="match status" value="1"/>
</dbReference>
<dbReference type="Pfam" id="PF02771">
    <property type="entry name" value="Acyl-CoA_dh_N"/>
    <property type="match status" value="1"/>
</dbReference>
<reference evidence="8" key="1">
    <citation type="submission" date="2024-05" db="EMBL/GenBank/DDBJ databases">
        <title>30 novel species of actinomycetes from the DSMZ collection.</title>
        <authorList>
            <person name="Nouioui I."/>
        </authorList>
    </citation>
    <scope>NUCLEOTIDE SEQUENCE</scope>
    <source>
        <strain evidence="8">DSM 40473</strain>
    </source>
</reference>
<organism evidence="8 9">
    <name type="scientific">Streptomyces hesseae</name>
    <dbReference type="NCBI Taxonomy" id="3075519"/>
    <lineage>
        <taxon>Bacteria</taxon>
        <taxon>Bacillati</taxon>
        <taxon>Actinomycetota</taxon>
        <taxon>Actinomycetes</taxon>
        <taxon>Kitasatosporales</taxon>
        <taxon>Streptomycetaceae</taxon>
        <taxon>Streptomyces</taxon>
    </lineage>
</organism>
<keyword evidence="3" id="KW-0285">Flavoprotein</keyword>
<evidence type="ECO:0000259" key="6">
    <source>
        <dbReference type="Pfam" id="PF00441"/>
    </source>
</evidence>
<evidence type="ECO:0000313" key="8">
    <source>
        <dbReference type="EMBL" id="MDT0449412.1"/>
    </source>
</evidence>
<evidence type="ECO:0000256" key="5">
    <source>
        <dbReference type="ARBA" id="ARBA00023002"/>
    </source>
</evidence>
<evidence type="ECO:0000259" key="7">
    <source>
        <dbReference type="Pfam" id="PF02771"/>
    </source>
</evidence>
<comment type="similarity">
    <text evidence="2">Belongs to the acyl-CoA dehydrogenase family.</text>
</comment>
<name>A0ABU2SKA1_9ACTN</name>
<accession>A0ABU2SKA1</accession>
<dbReference type="PANTHER" id="PTHR43884:SF20">
    <property type="entry name" value="ACYL-COA DEHYDROGENASE FADE28"/>
    <property type="match status" value="1"/>
</dbReference>
<proteinExistence type="inferred from homology"/>
<dbReference type="InterPro" id="IPR037069">
    <property type="entry name" value="AcylCoA_DH/ox_N_sf"/>
</dbReference>
<dbReference type="InterPro" id="IPR013786">
    <property type="entry name" value="AcylCoA_DH/ox_N"/>
</dbReference>
<dbReference type="EMBL" id="JAVRFI010000004">
    <property type="protein sequence ID" value="MDT0449412.1"/>
    <property type="molecule type" value="Genomic_DNA"/>
</dbReference>
<dbReference type="InterPro" id="IPR036250">
    <property type="entry name" value="AcylCo_DH-like_C"/>
</dbReference>
<feature type="domain" description="Acyl-CoA dehydrogenase/oxidase N-terminal" evidence="7">
    <location>
        <begin position="18"/>
        <end position="120"/>
    </location>
</feature>
<evidence type="ECO:0000256" key="4">
    <source>
        <dbReference type="ARBA" id="ARBA00022827"/>
    </source>
</evidence>
<dbReference type="Proteomes" id="UP001180531">
    <property type="component" value="Unassembled WGS sequence"/>
</dbReference>
<dbReference type="RefSeq" id="WP_311609682.1">
    <property type="nucleotide sequence ID" value="NZ_JAVRFI010000004.1"/>
</dbReference>
<evidence type="ECO:0000256" key="1">
    <source>
        <dbReference type="ARBA" id="ARBA00001974"/>
    </source>
</evidence>
<keyword evidence="4" id="KW-0274">FAD</keyword>
<evidence type="ECO:0000313" key="9">
    <source>
        <dbReference type="Proteomes" id="UP001180531"/>
    </source>
</evidence>
<protein>
    <submittedName>
        <fullName evidence="8">Acyl-CoA dehydrogenase</fullName>
    </submittedName>
</protein>
<feature type="domain" description="Acyl-CoA dehydrogenase/oxidase C-terminal" evidence="6">
    <location>
        <begin position="202"/>
        <end position="326"/>
    </location>
</feature>
<comment type="cofactor">
    <cofactor evidence="1">
        <name>FAD</name>
        <dbReference type="ChEBI" id="CHEBI:57692"/>
    </cofactor>
</comment>
<comment type="caution">
    <text evidence="8">The sequence shown here is derived from an EMBL/GenBank/DDBJ whole genome shotgun (WGS) entry which is preliminary data.</text>
</comment>
<dbReference type="Pfam" id="PF00441">
    <property type="entry name" value="Acyl-CoA_dh_1"/>
    <property type="match status" value="1"/>
</dbReference>
<keyword evidence="5" id="KW-0560">Oxidoreductase</keyword>
<evidence type="ECO:0000256" key="2">
    <source>
        <dbReference type="ARBA" id="ARBA00009347"/>
    </source>
</evidence>
<dbReference type="InterPro" id="IPR009100">
    <property type="entry name" value="AcylCoA_DH/oxidase_NM_dom_sf"/>
</dbReference>
<evidence type="ECO:0000256" key="3">
    <source>
        <dbReference type="ARBA" id="ARBA00022630"/>
    </source>
</evidence>
<dbReference type="InterPro" id="IPR009075">
    <property type="entry name" value="AcylCo_DH/oxidase_C"/>
</dbReference>
<keyword evidence="9" id="KW-1185">Reference proteome</keyword>
<sequence>MRFALDAEQMTFGRSLDRMFAAADTPSAVRAWARGEHGPGRVLWRRAADAGVFTLAAPGAFGGVGPLPVELGVAFVEFGRHCVPGPLVETVAATALLTRLAAAGEAAPAKEWVPRVCAGQARVTLAAPAAGPYALDADAADAVFVVTGGEESAVLRLASGHGPVRPSVDPARRLALPAVDGEPLAAGPAVREAAAHAGLWAAFATAAQALGVGHALLDRTVAHAGRRVQFGAVIGSFQAVKHRLADALIGLEFARPLLYGAAVALAADSPGARAEVAAAKAAACDAAYAAARTALQVHGAIGYTSEYDLSLWLGKARALRQAWGAPEDCRRAALELFHQ</sequence>